<dbReference type="HOGENOM" id="CLU_1752060_0_0_1"/>
<name>T1KXK6_TETUR</name>
<evidence type="ECO:0000313" key="2">
    <source>
        <dbReference type="Proteomes" id="UP000015104"/>
    </source>
</evidence>
<protein>
    <submittedName>
        <fullName evidence="1">Uncharacterized protein</fullName>
    </submittedName>
</protein>
<dbReference type="Proteomes" id="UP000015104">
    <property type="component" value="Unassembled WGS sequence"/>
</dbReference>
<organism evidence="1 2">
    <name type="scientific">Tetranychus urticae</name>
    <name type="common">Two-spotted spider mite</name>
    <dbReference type="NCBI Taxonomy" id="32264"/>
    <lineage>
        <taxon>Eukaryota</taxon>
        <taxon>Metazoa</taxon>
        <taxon>Ecdysozoa</taxon>
        <taxon>Arthropoda</taxon>
        <taxon>Chelicerata</taxon>
        <taxon>Arachnida</taxon>
        <taxon>Acari</taxon>
        <taxon>Acariformes</taxon>
        <taxon>Trombidiformes</taxon>
        <taxon>Prostigmata</taxon>
        <taxon>Eleutherengona</taxon>
        <taxon>Raphignathae</taxon>
        <taxon>Tetranychoidea</taxon>
        <taxon>Tetranychidae</taxon>
        <taxon>Tetranychus</taxon>
    </lineage>
</organism>
<accession>T1KXK6</accession>
<dbReference type="AlphaFoldDB" id="T1KXK6"/>
<reference evidence="2" key="1">
    <citation type="submission" date="2011-08" db="EMBL/GenBank/DDBJ databases">
        <authorList>
            <person name="Rombauts S."/>
        </authorList>
    </citation>
    <scope>NUCLEOTIDE SEQUENCE</scope>
    <source>
        <strain evidence="2">London</strain>
    </source>
</reference>
<proteinExistence type="predicted"/>
<sequence length="149" mass="17379">MYFTYFWTYPIVSDFTVAREVTFSDGVIANYNVYYCDPGEYRGYTYLLCSHHLKFRDDWKAGFLREFQQLNSGPHIGSFIFHVKLTLPGEIPCDKFGASTDRGLASDKACFRLFRAICRNLVSLLGIRTFEDIVLAFLQFFATVYRRKI</sequence>
<keyword evidence="2" id="KW-1185">Reference proteome</keyword>
<dbReference type="EMBL" id="CAEY01000696">
    <property type="status" value="NOT_ANNOTATED_CDS"/>
    <property type="molecule type" value="Genomic_DNA"/>
</dbReference>
<reference evidence="1" key="2">
    <citation type="submission" date="2015-06" db="UniProtKB">
        <authorList>
            <consortium name="EnsemblMetazoa"/>
        </authorList>
    </citation>
    <scope>IDENTIFICATION</scope>
</reference>
<dbReference type="EnsemblMetazoa" id="tetur26g00500.1">
    <property type="protein sequence ID" value="tetur26g00500.1"/>
    <property type="gene ID" value="tetur26g00500"/>
</dbReference>
<evidence type="ECO:0000313" key="1">
    <source>
        <dbReference type="EnsemblMetazoa" id="tetur26g00500.1"/>
    </source>
</evidence>